<dbReference type="AlphaFoldDB" id="A0A1F7X008"/>
<evidence type="ECO:0000313" key="14">
    <source>
        <dbReference type="EMBL" id="OGM08434.1"/>
    </source>
</evidence>
<gene>
    <name evidence="13" type="primary">zupT</name>
    <name evidence="14" type="ORF">A2008_03590</name>
</gene>
<dbReference type="STRING" id="1817813.A2008_03590"/>
<feature type="binding site" description="M2 metal binding site" evidence="13">
    <location>
        <position position="179"/>
    </location>
    <ligand>
        <name>Fe(2+)</name>
        <dbReference type="ChEBI" id="CHEBI:29033"/>
    </ligand>
</feature>
<comment type="function">
    <text evidence="13">Mediates zinc uptake. May also transport other divalent cations.</text>
</comment>
<keyword evidence="10" id="KW-0408">Iron</keyword>
<reference evidence="14 15" key="1">
    <citation type="journal article" date="2016" name="Nat. Commun.">
        <title>Thousands of microbial genomes shed light on interconnected biogeochemical processes in an aquifer system.</title>
        <authorList>
            <person name="Anantharaman K."/>
            <person name="Brown C.T."/>
            <person name="Hug L.A."/>
            <person name="Sharon I."/>
            <person name="Castelle C.J."/>
            <person name="Probst A.J."/>
            <person name="Thomas B.C."/>
            <person name="Singh A."/>
            <person name="Wilkins M.J."/>
            <person name="Karaoz U."/>
            <person name="Brodie E.L."/>
            <person name="Williams K.H."/>
            <person name="Hubbard S.S."/>
            <person name="Banfield J.F."/>
        </authorList>
    </citation>
    <scope>NUCLEOTIDE SEQUENCE [LARGE SCALE GENOMIC DNA]</scope>
</reference>
<comment type="caution">
    <text evidence="14">The sequence shown here is derived from an EMBL/GenBank/DDBJ whole genome shotgun (WGS) entry which is preliminary data.</text>
</comment>
<dbReference type="Pfam" id="PF02535">
    <property type="entry name" value="Zip"/>
    <property type="match status" value="1"/>
</dbReference>
<dbReference type="EMBL" id="MGFH01000013">
    <property type="protein sequence ID" value="OGM08434.1"/>
    <property type="molecule type" value="Genomic_DNA"/>
</dbReference>
<evidence type="ECO:0000256" key="12">
    <source>
        <dbReference type="ARBA" id="ARBA00023136"/>
    </source>
</evidence>
<feature type="binding site" description="M2 metal binding site" evidence="13">
    <location>
        <position position="208"/>
    </location>
    <ligand>
        <name>Fe(2+)</name>
        <dbReference type="ChEBI" id="CHEBI:29033"/>
    </ligand>
</feature>
<feature type="binding site" description="M2 metal binding site" evidence="13">
    <location>
        <position position="176"/>
    </location>
    <ligand>
        <name>Fe(2+)</name>
        <dbReference type="ChEBI" id="CHEBI:29033"/>
    </ligand>
</feature>
<dbReference type="PANTHER" id="PTHR11040">
    <property type="entry name" value="ZINC/IRON TRANSPORTER"/>
    <property type="match status" value="1"/>
</dbReference>
<name>A0A1F7X008_9BACT</name>
<evidence type="ECO:0000256" key="10">
    <source>
        <dbReference type="ARBA" id="ARBA00023004"/>
    </source>
</evidence>
<feature type="transmembrane region" description="Helical" evidence="13">
    <location>
        <begin position="226"/>
        <end position="247"/>
    </location>
</feature>
<evidence type="ECO:0000256" key="6">
    <source>
        <dbReference type="ARBA" id="ARBA00022723"/>
    </source>
</evidence>
<dbReference type="GO" id="GO:0005385">
    <property type="term" value="F:zinc ion transmembrane transporter activity"/>
    <property type="evidence" value="ECO:0007669"/>
    <property type="project" value="UniProtKB-UniRule"/>
</dbReference>
<evidence type="ECO:0000256" key="9">
    <source>
        <dbReference type="ARBA" id="ARBA00022989"/>
    </source>
</evidence>
<dbReference type="Proteomes" id="UP000178735">
    <property type="component" value="Unassembled WGS sequence"/>
</dbReference>
<dbReference type="InterPro" id="IPR023498">
    <property type="entry name" value="Zn_transptr_ZupT"/>
</dbReference>
<feature type="binding site" description="M2 metal binding site" evidence="13">
    <location>
        <position position="150"/>
    </location>
    <ligand>
        <name>Fe(2+)</name>
        <dbReference type="ChEBI" id="CHEBI:29033"/>
    </ligand>
</feature>
<organism evidence="14 15">
    <name type="scientific">Candidatus Wallbacteria bacterium GWC2_49_35</name>
    <dbReference type="NCBI Taxonomy" id="1817813"/>
    <lineage>
        <taxon>Bacteria</taxon>
        <taxon>Candidatus Walliibacteriota</taxon>
    </lineage>
</organism>
<keyword evidence="6" id="KW-0479">Metal-binding</keyword>
<dbReference type="PANTHER" id="PTHR11040:SF205">
    <property type="entry name" value="ZINC TRANSPORTER ZUPT"/>
    <property type="match status" value="1"/>
</dbReference>
<feature type="binding site" description="M1 metal binding site" evidence="13">
    <location>
        <position position="179"/>
    </location>
    <ligand>
        <name>Zn(2+)</name>
        <dbReference type="ChEBI" id="CHEBI:29105"/>
    </ligand>
</feature>
<evidence type="ECO:0000256" key="2">
    <source>
        <dbReference type="ARBA" id="ARBA00009703"/>
    </source>
</evidence>
<evidence type="ECO:0000313" key="15">
    <source>
        <dbReference type="Proteomes" id="UP000178735"/>
    </source>
</evidence>
<feature type="transmembrane region" description="Helical" evidence="13">
    <location>
        <begin position="259"/>
        <end position="278"/>
    </location>
</feature>
<dbReference type="HAMAP" id="MF_00548">
    <property type="entry name" value="ZupT"/>
    <property type="match status" value="1"/>
</dbReference>
<keyword evidence="5 13" id="KW-0812">Transmembrane</keyword>
<keyword evidence="7 13" id="KW-0862">Zinc</keyword>
<keyword evidence="8 13" id="KW-0864">Zinc transport</keyword>
<feature type="binding site" description="M1 metal binding site" evidence="13">
    <location>
        <position position="150"/>
    </location>
    <ligand>
        <name>Zn(2+)</name>
        <dbReference type="ChEBI" id="CHEBI:29105"/>
    </ligand>
</feature>
<feature type="transmembrane region" description="Helical" evidence="13">
    <location>
        <begin position="6"/>
        <end position="30"/>
    </location>
</feature>
<comment type="similarity">
    <text evidence="2 13">Belongs to the ZIP transporter (TC 2.A.5) family. ZupT subfamily.</text>
</comment>
<feature type="transmembrane region" description="Helical" evidence="13">
    <location>
        <begin position="197"/>
        <end position="220"/>
    </location>
</feature>
<feature type="binding site" description="M1 metal binding site" evidence="13">
    <location>
        <position position="175"/>
    </location>
    <ligand>
        <name>Zn(2+)</name>
        <dbReference type="ChEBI" id="CHEBI:29105"/>
    </ligand>
</feature>
<evidence type="ECO:0000256" key="4">
    <source>
        <dbReference type="ARBA" id="ARBA00022475"/>
    </source>
</evidence>
<evidence type="ECO:0000256" key="3">
    <source>
        <dbReference type="ARBA" id="ARBA00022448"/>
    </source>
</evidence>
<feature type="transmembrane region" description="Helical" evidence="13">
    <location>
        <begin position="37"/>
        <end position="54"/>
    </location>
</feature>
<evidence type="ECO:0000256" key="1">
    <source>
        <dbReference type="ARBA" id="ARBA00004651"/>
    </source>
</evidence>
<protein>
    <recommendedName>
        <fullName evidence="13">Zinc transporter ZupT</fullName>
    </recommendedName>
</protein>
<sequence>MNTENVLFALGLTVFAGLATGIGSAIAFFAKKFDPRFLSGSLGFSAGVMIYVSFVEIFAKAKVSLEAVYGPKNGYSLTVLSFFIGMAVIALIDKLVPSYENPHETEFMDDMCSGCGEEDLKIAKEEAKNKKLLRMGMFSALAIAIHNFPEGLATFIGGLQEPGIGVGIAFAIAIHNIPEGIAVSVPIYYATKSRKKAFFYSFMSGLSEPVGALIGYFLLLNFFDKAMFGYIFASVAGIMVYISLDELLPTAEKYGEHHIAIYGLISGMAVMAISLLLFA</sequence>
<keyword evidence="4 13" id="KW-1003">Cell membrane</keyword>
<keyword evidence="12 13" id="KW-0472">Membrane</keyword>
<evidence type="ECO:0000256" key="11">
    <source>
        <dbReference type="ARBA" id="ARBA00023065"/>
    </source>
</evidence>
<accession>A0A1F7X008</accession>
<feature type="transmembrane region" description="Helical" evidence="13">
    <location>
        <begin position="168"/>
        <end position="190"/>
    </location>
</feature>
<feature type="binding site" description="M2 metal binding site" evidence="13">
    <location>
        <position position="147"/>
    </location>
    <ligand>
        <name>Fe(2+)</name>
        <dbReference type="ChEBI" id="CHEBI:29033"/>
    </ligand>
</feature>
<feature type="transmembrane region" description="Helical" evidence="13">
    <location>
        <begin position="132"/>
        <end position="148"/>
    </location>
</feature>
<evidence type="ECO:0000256" key="5">
    <source>
        <dbReference type="ARBA" id="ARBA00022692"/>
    </source>
</evidence>
<comment type="subcellular location">
    <subcellularLocation>
        <location evidence="1 13">Cell membrane</location>
        <topology evidence="1 13">Multi-pass membrane protein</topology>
    </subcellularLocation>
</comment>
<keyword evidence="3 13" id="KW-0813">Transport</keyword>
<evidence type="ECO:0000256" key="13">
    <source>
        <dbReference type="HAMAP-Rule" id="MF_00548"/>
    </source>
</evidence>
<dbReference type="NCBIfam" id="NF003243">
    <property type="entry name" value="PRK04201.1"/>
    <property type="match status" value="1"/>
</dbReference>
<keyword evidence="11 13" id="KW-0406">Ion transport</keyword>
<evidence type="ECO:0000256" key="7">
    <source>
        <dbReference type="ARBA" id="ARBA00022833"/>
    </source>
</evidence>
<dbReference type="GO" id="GO:0005886">
    <property type="term" value="C:plasma membrane"/>
    <property type="evidence" value="ECO:0007669"/>
    <property type="project" value="UniProtKB-SubCell"/>
</dbReference>
<keyword evidence="9 13" id="KW-1133">Transmembrane helix</keyword>
<comment type="catalytic activity">
    <reaction evidence="13">
        <text>Zn(2+)(in) = Zn(2+)(out)</text>
        <dbReference type="Rhea" id="RHEA:29351"/>
        <dbReference type="ChEBI" id="CHEBI:29105"/>
    </reaction>
</comment>
<dbReference type="GO" id="GO:0046872">
    <property type="term" value="F:metal ion binding"/>
    <property type="evidence" value="ECO:0007669"/>
    <property type="project" value="UniProtKB-KW"/>
</dbReference>
<evidence type="ECO:0000256" key="8">
    <source>
        <dbReference type="ARBA" id="ARBA00022906"/>
    </source>
</evidence>
<feature type="transmembrane region" description="Helical" evidence="13">
    <location>
        <begin position="74"/>
        <end position="92"/>
    </location>
</feature>
<proteinExistence type="inferred from homology"/>
<dbReference type="InterPro" id="IPR003689">
    <property type="entry name" value="ZIP"/>
</dbReference>